<feature type="region of interest" description="Disordered" evidence="1">
    <location>
        <begin position="142"/>
        <end position="176"/>
    </location>
</feature>
<dbReference type="STRING" id="4540.A0A3L6QR40"/>
<dbReference type="PANTHER" id="PTHR35498:SF1">
    <property type="entry name" value="LOW PSII ACCUMULATION-LIKE PROTEIN"/>
    <property type="match status" value="1"/>
</dbReference>
<evidence type="ECO:0000256" key="1">
    <source>
        <dbReference type="SAM" id="MobiDB-lite"/>
    </source>
</evidence>
<keyword evidence="3" id="KW-1185">Reference proteome</keyword>
<dbReference type="EMBL" id="PQIB02000011">
    <property type="protein sequence ID" value="RLM85774.1"/>
    <property type="molecule type" value="Genomic_DNA"/>
</dbReference>
<feature type="region of interest" description="Disordered" evidence="1">
    <location>
        <begin position="188"/>
        <end position="213"/>
    </location>
</feature>
<dbReference type="PANTHER" id="PTHR35498">
    <property type="entry name" value="PROTEIN LOW PSII ACCUMULATION 1, CHLOROPLASTIC"/>
    <property type="match status" value="1"/>
</dbReference>
<feature type="compositionally biased region" description="Gly residues" evidence="1">
    <location>
        <begin position="192"/>
        <end position="206"/>
    </location>
</feature>
<evidence type="ECO:0000313" key="3">
    <source>
        <dbReference type="Proteomes" id="UP000275267"/>
    </source>
</evidence>
<organism evidence="2 3">
    <name type="scientific">Panicum miliaceum</name>
    <name type="common">Proso millet</name>
    <name type="synonym">Broomcorn millet</name>
    <dbReference type="NCBI Taxonomy" id="4540"/>
    <lineage>
        <taxon>Eukaryota</taxon>
        <taxon>Viridiplantae</taxon>
        <taxon>Streptophyta</taxon>
        <taxon>Embryophyta</taxon>
        <taxon>Tracheophyta</taxon>
        <taxon>Spermatophyta</taxon>
        <taxon>Magnoliopsida</taxon>
        <taxon>Liliopsida</taxon>
        <taxon>Poales</taxon>
        <taxon>Poaceae</taxon>
        <taxon>PACMAD clade</taxon>
        <taxon>Panicoideae</taxon>
        <taxon>Panicodae</taxon>
        <taxon>Paniceae</taxon>
        <taxon>Panicinae</taxon>
        <taxon>Panicum</taxon>
        <taxon>Panicum sect. Panicum</taxon>
    </lineage>
</organism>
<dbReference type="OrthoDB" id="5130at2759"/>
<accession>A0A3L6QR40</accession>
<gene>
    <name evidence="2" type="ORF">C2845_PM04G07420</name>
</gene>
<reference evidence="3" key="1">
    <citation type="journal article" date="2019" name="Nat. Commun.">
        <title>The genome of broomcorn millet.</title>
        <authorList>
            <person name="Zou C."/>
            <person name="Miki D."/>
            <person name="Li D."/>
            <person name="Tang Q."/>
            <person name="Xiao L."/>
            <person name="Rajput S."/>
            <person name="Deng P."/>
            <person name="Jia W."/>
            <person name="Huang R."/>
            <person name="Zhang M."/>
            <person name="Sun Y."/>
            <person name="Hu J."/>
            <person name="Fu X."/>
            <person name="Schnable P.S."/>
            <person name="Li F."/>
            <person name="Zhang H."/>
            <person name="Feng B."/>
            <person name="Zhu X."/>
            <person name="Liu R."/>
            <person name="Schnable J.C."/>
            <person name="Zhu J.-K."/>
            <person name="Zhang H."/>
        </authorList>
    </citation>
    <scope>NUCLEOTIDE SEQUENCE [LARGE SCALE GENOMIC DNA]</scope>
</reference>
<evidence type="ECO:0000313" key="2">
    <source>
        <dbReference type="EMBL" id="RLM85774.1"/>
    </source>
</evidence>
<dbReference type="Proteomes" id="UP000275267">
    <property type="component" value="Unassembled WGS sequence"/>
</dbReference>
<proteinExistence type="predicted"/>
<sequence>MGGGARGEGIYATAVALFAFLYSRGSKAKDAQVSRLAREERPSRLKLRAALRGTVRLVIVAGTGEFVAKSFRRSQPPPRGLWMTTFWSSRKNGVGEQEDDDKSAVLGARSGALGPGSTQCGAAGFPPLGGAGLQRTHFKVFVGDDDSSGSASSAPRRWPPPSAVPPSSSGSPSCPIGVRGCVRATAPAGVGASDGGARRGGGGNGSGHHIWCA</sequence>
<name>A0A3L6QR40_PANMI</name>
<comment type="caution">
    <text evidence="2">The sequence shown here is derived from an EMBL/GenBank/DDBJ whole genome shotgun (WGS) entry which is preliminary data.</text>
</comment>
<dbReference type="AlphaFoldDB" id="A0A3L6QR40"/>
<protein>
    <submittedName>
        <fullName evidence="2">Protein LOW PSII ACCUMULATION 1, chloroplastic isoform X2</fullName>
    </submittedName>
</protein>